<keyword evidence="4 13" id="KW-0021">Allosteric enzyme</keyword>
<dbReference type="GO" id="GO:0070095">
    <property type="term" value="F:fructose-6-phosphate binding"/>
    <property type="evidence" value="ECO:0007669"/>
    <property type="project" value="TreeGrafter"/>
</dbReference>
<keyword evidence="10 13" id="KW-0460">Magnesium</keyword>
<comment type="catalytic activity">
    <reaction evidence="12 13 14">
        <text>beta-D-fructose 6-phosphate + ATP = beta-D-fructose 1,6-bisphosphate + ADP + H(+)</text>
        <dbReference type="Rhea" id="RHEA:16109"/>
        <dbReference type="ChEBI" id="CHEBI:15378"/>
        <dbReference type="ChEBI" id="CHEBI:30616"/>
        <dbReference type="ChEBI" id="CHEBI:32966"/>
        <dbReference type="ChEBI" id="CHEBI:57634"/>
        <dbReference type="ChEBI" id="CHEBI:456216"/>
        <dbReference type="EC" id="2.7.1.11"/>
    </reaction>
</comment>
<keyword evidence="7 13" id="KW-0547">Nucleotide-binding</keyword>
<feature type="binding site" description="in other chain" evidence="13">
    <location>
        <position position="234"/>
    </location>
    <ligand>
        <name>substrate</name>
        <note>ligand shared between dimeric partners</note>
    </ligand>
</feature>
<keyword evidence="17" id="KW-1185">Reference proteome</keyword>
<comment type="subcellular location">
    <subcellularLocation>
        <location evidence="13">Cytoplasm</location>
    </subcellularLocation>
</comment>
<dbReference type="InterPro" id="IPR022953">
    <property type="entry name" value="ATP_PFK"/>
</dbReference>
<comment type="cofactor">
    <cofactor evidence="1 13">
        <name>Mg(2+)</name>
        <dbReference type="ChEBI" id="CHEBI:18420"/>
    </cofactor>
</comment>
<evidence type="ECO:0000256" key="1">
    <source>
        <dbReference type="ARBA" id="ARBA00001946"/>
    </source>
</evidence>
<reference evidence="16" key="1">
    <citation type="submission" date="2025-08" db="UniProtKB">
        <authorList>
            <consortium name="Ensembl"/>
        </authorList>
    </citation>
    <scope>IDENTIFICATION</scope>
</reference>
<dbReference type="UniPathway" id="UPA00109">
    <property type="reaction ID" value="UER00182"/>
</dbReference>
<sequence length="745" mass="81967">MNAAVRAVVRMGIYVGAKVYFVHEGYQGMVDGGDNIEEASWESVSSMLQGGTVIGSARCKEFRSHEGRLKAAHHLVQRDITNLCVIGGDGSLTGANLFREEWSGLLEELVQQGLIDEKAAQNNSELHIVGMVGSIDNDFCGTDMTIGTDSALHRIIEVVDAIMTTAQSHQRTFVLEVMGRHCGYLALVSALACGADWVLIPEMPPEDGWEEQMCQKLSESRSRGSRLNIIIVAEGAIDRQGKAITVNNVKDVISTQLCLGFDTRVTILGHVQRGGTPSAFDRILASRMGVEAVLALLEASASTPACVVSLCGNQAVRLPLMECVQMTQDVQKAMDEKNFEEAVRLRGRSFENNLNTYKLLSYRKSSFNVAVLNVGAPAAGMNAAVRSAVRVGITEGHKMFAVNDGFEGFYKGQIKEIKWGDVGGWTGQGGSILGTKRTLPAKHLDKIAEQIRIHNINALLVIGGFEAFECLLQLYEARTSHEDFCIPMCVLPATISNNVPGTDLSIGADTSLNAIVETCDRIKQSASGTKRRVFIIETMGGYCGYLASVGGLAAGADAVYIYEEPFDIRDLQSNVEHLTEKMKTGIQRGLVLRNENSNENFTTDFIYQLYSEEGKGVFDCRKNVLGHMQQGGAPSPFDRNFGTKIAAKAIQWISRKLKESYKEGRVFANTEDTACLLGMRRRAMVFQPVVQLKDQTDFVHRIPKEQWWLKLRPLMKILAKYKTSYDVSDSGQLEHVTRVRPKKVD</sequence>
<accession>A0A8C7LA64</accession>
<feature type="region of interest" description="C-terminal regulatory PFK domain 2" evidence="13">
    <location>
        <begin position="368"/>
        <end position="745"/>
    </location>
</feature>
<feature type="binding site" evidence="13">
    <location>
        <position position="89"/>
    </location>
    <ligand>
        <name>Mg(2+)</name>
        <dbReference type="ChEBI" id="CHEBI:18420"/>
        <note>catalytic</note>
    </ligand>
</feature>
<comment type="similarity">
    <text evidence="14">Belongs to the phosphofructokinase type A (PFKA) family. ATP-dependent PFK group I subfamily. Eukaryotic two domain clade "E" sub-subfamily.</text>
</comment>
<feature type="binding site" evidence="13">
    <location>
        <begin position="88"/>
        <end position="91"/>
    </location>
    <ligand>
        <name>ATP</name>
        <dbReference type="ChEBI" id="CHEBI:30616"/>
    </ligand>
</feature>
<dbReference type="PROSITE" id="PS00433">
    <property type="entry name" value="PHOSPHOFRUCTOKINASE"/>
    <property type="match status" value="2"/>
</dbReference>
<dbReference type="PANTHER" id="PTHR13697:SF53">
    <property type="entry name" value="ATP-DEPENDENT 6-PHOSPHOFRUCTOKINASE"/>
    <property type="match status" value="1"/>
</dbReference>
<evidence type="ECO:0000256" key="13">
    <source>
        <dbReference type="HAMAP-Rule" id="MF_03184"/>
    </source>
</evidence>
<evidence type="ECO:0000256" key="7">
    <source>
        <dbReference type="ARBA" id="ARBA00022741"/>
    </source>
</evidence>
<proteinExistence type="inferred from homology"/>
<name>A0A8C7LA64_ONCKI</name>
<dbReference type="GeneTree" id="ENSGT00940000155002"/>
<comment type="subunit">
    <text evidence="13">Homo- and heterotetramers.</text>
</comment>
<feature type="binding site" description="in other chain" evidence="13">
    <location>
        <position position="595"/>
    </location>
    <ligand>
        <name>beta-D-fructose 2,6-bisphosphate</name>
        <dbReference type="ChEBI" id="CHEBI:58579"/>
        <note>allosteric activator; ligand shared between dimeric partners</note>
    </ligand>
</feature>
<feature type="active site" description="Proton acceptor" evidence="13">
    <location>
        <position position="136"/>
    </location>
</feature>
<feature type="domain" description="Phosphofructokinase" evidence="15">
    <location>
        <begin position="1"/>
        <end position="295"/>
    </location>
</feature>
<comment type="pathway">
    <text evidence="2 13 14">Carbohydrate degradation; glycolysis; D-glyceraldehyde 3-phosphate and glycerone phosphate from D-glucose: step 3/4.</text>
</comment>
<dbReference type="Pfam" id="PF00365">
    <property type="entry name" value="PFK"/>
    <property type="match status" value="2"/>
</dbReference>
<evidence type="ECO:0000256" key="14">
    <source>
        <dbReference type="PIRNR" id="PIRNR000533"/>
    </source>
</evidence>
<keyword evidence="5 13" id="KW-0808">Transferase</keyword>
<dbReference type="CDD" id="cd00764">
    <property type="entry name" value="Eukaryotic_PFK"/>
    <property type="match status" value="1"/>
</dbReference>
<dbReference type="GO" id="GO:0016020">
    <property type="term" value="C:membrane"/>
    <property type="evidence" value="ECO:0007669"/>
    <property type="project" value="TreeGrafter"/>
</dbReference>
<dbReference type="GO" id="GO:0006002">
    <property type="term" value="P:fructose 6-phosphate metabolic process"/>
    <property type="evidence" value="ECO:0007669"/>
    <property type="project" value="InterPro"/>
</dbReference>
<dbReference type="PIRSF" id="PIRSF000533">
    <property type="entry name" value="ATP_PFK_euk"/>
    <property type="match status" value="1"/>
</dbReference>
<feature type="binding site" evidence="13">
    <location>
        <position position="264"/>
    </location>
    <ligand>
        <name>substrate</name>
        <note>ligand shared between dimeric partners</note>
    </ligand>
</feature>
<evidence type="ECO:0000256" key="11">
    <source>
        <dbReference type="ARBA" id="ARBA00023152"/>
    </source>
</evidence>
<feature type="binding site" evidence="13">
    <location>
        <position position="171"/>
    </location>
    <ligand>
        <name>substrate</name>
        <note>ligand shared between dimeric partners</note>
    </ligand>
</feature>
<dbReference type="Gene3D" id="3.40.50.450">
    <property type="match status" value="2"/>
</dbReference>
<dbReference type="InterPro" id="IPR009161">
    <property type="entry name" value="6-Pfructokinase_euk"/>
</dbReference>
<feature type="binding site" evidence="13">
    <location>
        <begin position="58"/>
        <end position="59"/>
    </location>
    <ligand>
        <name>ATP</name>
        <dbReference type="ChEBI" id="CHEBI:30616"/>
    </ligand>
</feature>
<evidence type="ECO:0000313" key="16">
    <source>
        <dbReference type="Ensembl" id="ENSOKIP00005113061.1"/>
    </source>
</evidence>
<dbReference type="AlphaFoldDB" id="A0A8C7LA64"/>
<dbReference type="InterPro" id="IPR041914">
    <property type="entry name" value="PFK_vert-type"/>
</dbReference>
<keyword evidence="9 13" id="KW-0067">ATP-binding</keyword>
<dbReference type="GO" id="GO:0048029">
    <property type="term" value="F:monosaccharide binding"/>
    <property type="evidence" value="ECO:0007669"/>
    <property type="project" value="TreeGrafter"/>
</dbReference>
<dbReference type="GO" id="GO:0016208">
    <property type="term" value="F:AMP binding"/>
    <property type="evidence" value="ECO:0007669"/>
    <property type="project" value="TreeGrafter"/>
</dbReference>
<comment type="caution">
    <text evidence="13">Lacks conserved residue(s) required for the propagation of feature annotation.</text>
</comment>
<dbReference type="FunFam" id="3.40.50.460:FF:000003">
    <property type="entry name" value="ATP-dependent 6-phosphofructokinase"/>
    <property type="match status" value="1"/>
</dbReference>
<evidence type="ECO:0000256" key="10">
    <source>
        <dbReference type="ARBA" id="ARBA00022842"/>
    </source>
</evidence>
<dbReference type="Proteomes" id="UP000694557">
    <property type="component" value="Unassembled WGS sequence"/>
</dbReference>
<evidence type="ECO:0000313" key="17">
    <source>
        <dbReference type="Proteomes" id="UP000694557"/>
    </source>
</evidence>
<dbReference type="GO" id="GO:0030388">
    <property type="term" value="P:fructose 1,6-bisphosphate metabolic process"/>
    <property type="evidence" value="ECO:0007669"/>
    <property type="project" value="TreeGrafter"/>
</dbReference>
<dbReference type="PRINTS" id="PR00476">
    <property type="entry name" value="PHFRCTKINASE"/>
</dbReference>
<dbReference type="HAMAP" id="MF_03184">
    <property type="entry name" value="Phosphofructokinase_I_E"/>
    <property type="match status" value="1"/>
</dbReference>
<feature type="binding site" evidence="13">
    <location>
        <position position="621"/>
    </location>
    <ligand>
        <name>beta-D-fructose 2,6-bisphosphate</name>
        <dbReference type="ChEBI" id="CHEBI:58579"/>
        <note>allosteric activator; ligand shared between dimeric partners</note>
    </ligand>
</feature>
<evidence type="ECO:0000256" key="4">
    <source>
        <dbReference type="ARBA" id="ARBA00022533"/>
    </source>
</evidence>
<evidence type="ECO:0000256" key="6">
    <source>
        <dbReference type="ARBA" id="ARBA00022723"/>
    </source>
</evidence>
<evidence type="ECO:0000256" key="9">
    <source>
        <dbReference type="ARBA" id="ARBA00022840"/>
    </source>
</evidence>
<dbReference type="GO" id="GO:0046872">
    <property type="term" value="F:metal ion binding"/>
    <property type="evidence" value="ECO:0007669"/>
    <property type="project" value="UniProtKB-KW"/>
</dbReference>
<organism evidence="16 17">
    <name type="scientific">Oncorhynchus kisutch</name>
    <name type="common">Coho salmon</name>
    <name type="synonym">Salmo kisutch</name>
    <dbReference type="NCBI Taxonomy" id="8019"/>
    <lineage>
        <taxon>Eukaryota</taxon>
        <taxon>Metazoa</taxon>
        <taxon>Chordata</taxon>
        <taxon>Craniata</taxon>
        <taxon>Vertebrata</taxon>
        <taxon>Euteleostomi</taxon>
        <taxon>Actinopterygii</taxon>
        <taxon>Neopterygii</taxon>
        <taxon>Teleostei</taxon>
        <taxon>Protacanthopterygii</taxon>
        <taxon>Salmoniformes</taxon>
        <taxon>Salmonidae</taxon>
        <taxon>Salmoninae</taxon>
        <taxon>Oncorhynchus</taxon>
    </lineage>
</organism>
<feature type="binding site" description="in other chain" evidence="13">
    <location>
        <begin position="539"/>
        <end position="541"/>
    </location>
    <ligand>
        <name>beta-D-fructose 2,6-bisphosphate</name>
        <dbReference type="ChEBI" id="CHEBI:58579"/>
        <note>allosteric activator; ligand shared between dimeric partners</note>
    </ligand>
</feature>
<keyword evidence="3 13" id="KW-0963">Cytoplasm</keyword>
<keyword evidence="11 13" id="KW-0324">Glycolysis</keyword>
<dbReference type="SUPFAM" id="SSF53784">
    <property type="entry name" value="Phosphofructokinase"/>
    <property type="match status" value="2"/>
</dbReference>
<feature type="binding site" description="in other chain" evidence="13">
    <location>
        <begin position="494"/>
        <end position="498"/>
    </location>
    <ligand>
        <name>beta-D-fructose 2,6-bisphosphate</name>
        <dbReference type="ChEBI" id="CHEBI:58579"/>
        <note>allosteric activator; ligand shared between dimeric partners</note>
    </ligand>
</feature>
<gene>
    <name evidence="16" type="primary">PFKP</name>
    <name evidence="16" type="synonym">LOC109871622</name>
</gene>
<dbReference type="Gene3D" id="3.40.50.460">
    <property type="entry name" value="Phosphofructokinase domain"/>
    <property type="match status" value="2"/>
</dbReference>
<dbReference type="PANTHER" id="PTHR13697">
    <property type="entry name" value="PHOSPHOFRUCTOKINASE"/>
    <property type="match status" value="1"/>
</dbReference>
<dbReference type="FunFam" id="3.40.50.450:FF:000043">
    <property type="entry name" value="ATP-dependent 6-phosphofructokinase, platelet type"/>
    <property type="match status" value="1"/>
</dbReference>
<dbReference type="FunFam" id="3.40.50.450:FF:000064">
    <property type="entry name" value="Phosphofructokinase, platelet b"/>
    <property type="match status" value="1"/>
</dbReference>
<feature type="binding site" description="in other chain" evidence="13">
    <location>
        <begin position="270"/>
        <end position="273"/>
    </location>
    <ligand>
        <name>substrate</name>
        <note>ligand shared between dimeric partners</note>
    </ligand>
</feature>
<dbReference type="EC" id="2.7.1.11" evidence="13"/>
<feature type="binding site" description="in other chain" evidence="13">
    <location>
        <position position="437"/>
    </location>
    <ligand>
        <name>beta-D-fructose 2,6-bisphosphate</name>
        <dbReference type="ChEBI" id="CHEBI:58579"/>
        <note>allosteric activator; ligand shared between dimeric partners</note>
    </ligand>
</feature>
<evidence type="ECO:0000256" key="12">
    <source>
        <dbReference type="ARBA" id="ARBA00048070"/>
    </source>
</evidence>
<dbReference type="GO" id="GO:0005524">
    <property type="term" value="F:ATP binding"/>
    <property type="evidence" value="ECO:0007669"/>
    <property type="project" value="UniProtKB-KW"/>
</dbReference>
<dbReference type="GO" id="GO:0042802">
    <property type="term" value="F:identical protein binding"/>
    <property type="evidence" value="ECO:0007669"/>
    <property type="project" value="TreeGrafter"/>
</dbReference>
<dbReference type="GO" id="GO:0005945">
    <property type="term" value="C:6-phosphofructokinase complex"/>
    <property type="evidence" value="ECO:0007669"/>
    <property type="project" value="TreeGrafter"/>
</dbReference>
<feature type="binding site" description="in other chain" evidence="13">
    <location>
        <begin position="178"/>
        <end position="180"/>
    </location>
    <ligand>
        <name>substrate</name>
        <note>ligand shared between dimeric partners</note>
    </ligand>
</feature>
<dbReference type="GO" id="GO:0003872">
    <property type="term" value="F:6-phosphofructokinase activity"/>
    <property type="evidence" value="ECO:0007669"/>
    <property type="project" value="UniProtKB-UniRule"/>
</dbReference>
<feature type="binding site" description="in other chain" evidence="13">
    <location>
        <begin position="134"/>
        <end position="136"/>
    </location>
    <ligand>
        <name>substrate</name>
        <note>ligand shared between dimeric partners</note>
    </ligand>
</feature>
<feature type="binding site" evidence="13">
    <location>
        <position position="532"/>
    </location>
    <ligand>
        <name>beta-D-fructose 2,6-bisphosphate</name>
        <dbReference type="ChEBI" id="CHEBI:58579"/>
        <note>allosteric activator; ligand shared between dimeric partners</note>
    </ligand>
</feature>
<dbReference type="NCBIfam" id="TIGR02478">
    <property type="entry name" value="6PF1K_euk"/>
    <property type="match status" value="1"/>
</dbReference>
<reference evidence="16" key="2">
    <citation type="submission" date="2025-09" db="UniProtKB">
        <authorList>
            <consortium name="Ensembl"/>
        </authorList>
    </citation>
    <scope>IDENTIFICATION</scope>
</reference>
<comment type="activity regulation">
    <text evidence="13">Allosterically activated by ADP, AMP, or fructose 2,6-bisphosphate, and allosterically inhibited by ATP or citrate.</text>
</comment>
<protein>
    <recommendedName>
        <fullName evidence="13">ATP-dependent 6-phosphofructokinase</fullName>
        <shortName evidence="13">ATP-PFK</shortName>
        <shortName evidence="13">Phosphofructokinase</shortName>
        <ecNumber evidence="13">2.7.1.11</ecNumber>
    </recommendedName>
    <alternativeName>
        <fullName evidence="13">Phosphohexokinase</fullName>
    </alternativeName>
</protein>
<evidence type="ECO:0000256" key="5">
    <source>
        <dbReference type="ARBA" id="ARBA00022679"/>
    </source>
</evidence>
<dbReference type="InterPro" id="IPR015912">
    <property type="entry name" value="Phosphofructokinase_CS"/>
</dbReference>
<dbReference type="InterPro" id="IPR000023">
    <property type="entry name" value="Phosphofructokinase_dom"/>
</dbReference>
<dbReference type="FunFam" id="3.40.50.460:FF:000001">
    <property type="entry name" value="ATP-dependent 6-phosphofructokinase"/>
    <property type="match status" value="1"/>
</dbReference>
<feature type="binding site" description="in other chain" evidence="13">
    <location>
        <begin position="627"/>
        <end position="630"/>
    </location>
    <ligand>
        <name>beta-D-fructose 2,6-bisphosphate</name>
        <dbReference type="ChEBI" id="CHEBI:58579"/>
        <note>allosteric activator; ligand shared between dimeric partners</note>
    </ligand>
</feature>
<feature type="region of interest" description="N-terminal catalytic PFK domain 1" evidence="13">
    <location>
        <begin position="1"/>
        <end position="362"/>
    </location>
</feature>
<evidence type="ECO:0000256" key="8">
    <source>
        <dbReference type="ARBA" id="ARBA00022777"/>
    </source>
</evidence>
<feature type="binding site" description="in other chain" evidence="13">
    <location>
        <position position="701"/>
    </location>
    <ligand>
        <name>beta-D-fructose 2,6-bisphosphate</name>
        <dbReference type="ChEBI" id="CHEBI:58579"/>
        <note>allosteric activator; ligand shared between dimeric partners</note>
    </ligand>
</feature>
<evidence type="ECO:0000259" key="15">
    <source>
        <dbReference type="Pfam" id="PF00365"/>
    </source>
</evidence>
<evidence type="ECO:0000256" key="3">
    <source>
        <dbReference type="ARBA" id="ARBA00022490"/>
    </source>
</evidence>
<keyword evidence="8 13" id="KW-0418">Kinase</keyword>
<feature type="domain" description="Phosphofructokinase" evidence="15">
    <location>
        <begin position="368"/>
        <end position="653"/>
    </location>
</feature>
<keyword evidence="6 13" id="KW-0479">Metal-binding</keyword>
<dbReference type="GO" id="GO:0061621">
    <property type="term" value="P:canonical glycolysis"/>
    <property type="evidence" value="ECO:0007669"/>
    <property type="project" value="TreeGrafter"/>
</dbReference>
<evidence type="ECO:0000256" key="2">
    <source>
        <dbReference type="ARBA" id="ARBA00004679"/>
    </source>
</evidence>
<comment type="function">
    <text evidence="13">Catalyzes the phosphorylation of D-fructose 6-phosphate to fructose 1,6-bisphosphate by ATP, the first committing step of glycolysis.</text>
</comment>
<dbReference type="InterPro" id="IPR035966">
    <property type="entry name" value="PKF_sf"/>
</dbReference>
<comment type="similarity">
    <text evidence="13">Belongs to the phosphofructokinase type A (PFKA) family. ATP-dependent PFK group I subfamily. Eukaryotic two domain clade 'E' sub-subfamily.</text>
</comment>
<dbReference type="Ensembl" id="ENSOKIT00005121003.1">
    <property type="protein sequence ID" value="ENSOKIP00005113061.1"/>
    <property type="gene ID" value="ENSOKIG00005048992.1"/>
</dbReference>